<dbReference type="AlphaFoldDB" id="A0A0B2UPF8"/>
<evidence type="ECO:0000313" key="3">
    <source>
        <dbReference type="Proteomes" id="UP000031036"/>
    </source>
</evidence>
<gene>
    <name evidence="2" type="ORF">Tcan_18927</name>
</gene>
<evidence type="ECO:0000313" key="2">
    <source>
        <dbReference type="EMBL" id="KHN70805.1"/>
    </source>
</evidence>
<feature type="compositionally biased region" description="Basic and acidic residues" evidence="1">
    <location>
        <begin position="32"/>
        <end position="45"/>
    </location>
</feature>
<name>A0A0B2UPF8_TOXCA</name>
<sequence length="73" mass="8252">MFTLIRACPDKSRYPCLFPASHHTWVIKRPTEGQPDLHTHRRDTPHSAVQAQGSTKVPANLSKRMAMTLVCEP</sequence>
<reference evidence="2 3" key="1">
    <citation type="submission" date="2014-11" db="EMBL/GenBank/DDBJ databases">
        <title>Genetic blueprint of the zoonotic pathogen Toxocara canis.</title>
        <authorList>
            <person name="Zhu X.-Q."/>
            <person name="Korhonen P.K."/>
            <person name="Cai H."/>
            <person name="Young N.D."/>
            <person name="Nejsum P."/>
            <person name="von Samson-Himmelstjerna G."/>
            <person name="Boag P.R."/>
            <person name="Tan P."/>
            <person name="Li Q."/>
            <person name="Min J."/>
            <person name="Yang Y."/>
            <person name="Wang X."/>
            <person name="Fang X."/>
            <person name="Hall R.S."/>
            <person name="Hofmann A."/>
            <person name="Sternberg P.W."/>
            <person name="Jex A.R."/>
            <person name="Gasser R.B."/>
        </authorList>
    </citation>
    <scope>NUCLEOTIDE SEQUENCE [LARGE SCALE GENOMIC DNA]</scope>
    <source>
        <strain evidence="2">PN_DK_2014</strain>
    </source>
</reference>
<organism evidence="2 3">
    <name type="scientific">Toxocara canis</name>
    <name type="common">Canine roundworm</name>
    <dbReference type="NCBI Taxonomy" id="6265"/>
    <lineage>
        <taxon>Eukaryota</taxon>
        <taxon>Metazoa</taxon>
        <taxon>Ecdysozoa</taxon>
        <taxon>Nematoda</taxon>
        <taxon>Chromadorea</taxon>
        <taxon>Rhabditida</taxon>
        <taxon>Spirurina</taxon>
        <taxon>Ascaridomorpha</taxon>
        <taxon>Ascaridoidea</taxon>
        <taxon>Toxocaridae</taxon>
        <taxon>Toxocara</taxon>
    </lineage>
</organism>
<keyword evidence="3" id="KW-1185">Reference proteome</keyword>
<dbReference type="Proteomes" id="UP000031036">
    <property type="component" value="Unassembled WGS sequence"/>
</dbReference>
<feature type="region of interest" description="Disordered" evidence="1">
    <location>
        <begin position="32"/>
        <end position="55"/>
    </location>
</feature>
<proteinExistence type="predicted"/>
<evidence type="ECO:0000256" key="1">
    <source>
        <dbReference type="SAM" id="MobiDB-lite"/>
    </source>
</evidence>
<accession>A0A0B2UPF8</accession>
<dbReference type="EMBL" id="JPKZ01022849">
    <property type="protein sequence ID" value="KHN70805.1"/>
    <property type="molecule type" value="Genomic_DNA"/>
</dbReference>
<protein>
    <submittedName>
        <fullName evidence="2">Uncharacterized protein</fullName>
    </submittedName>
</protein>
<comment type="caution">
    <text evidence="2">The sequence shown here is derived from an EMBL/GenBank/DDBJ whole genome shotgun (WGS) entry which is preliminary data.</text>
</comment>